<dbReference type="GeneID" id="11262155"/>
<evidence type="ECO:0000256" key="1">
    <source>
        <dbReference type="SAM" id="Phobius"/>
    </source>
</evidence>
<feature type="transmembrane region" description="Helical" evidence="1">
    <location>
        <begin position="20"/>
        <end position="39"/>
    </location>
</feature>
<dbReference type="RefSeq" id="WP_014127165.1">
    <property type="nucleotide sequence ID" value="NC_016070.1"/>
</dbReference>
<sequence>MYELLDLWTGSVEPLGRFALAGAAGPYLFAYSNSTLTVWNKTAELRLRVPALAAAFVVLNGVPLVVAVNGTQSGYAFIVYSLGGAQIMECASAERPLSFAAALLGDRLYLFWVAANGTLLGCSSRLAFSAAPPPSTRPASPALWIISALAVVALGAAIAALKSRQRDSRGLAR</sequence>
<keyword evidence="1" id="KW-1133">Transmembrane helix</keyword>
<feature type="transmembrane region" description="Helical" evidence="1">
    <location>
        <begin position="51"/>
        <end position="68"/>
    </location>
</feature>
<organism evidence="2 3">
    <name type="scientific">Thermoproteus tenax (strain ATCC 35583 / DSM 2078 / JCM 9277 / NBRC 100435 / Kra 1)</name>
    <dbReference type="NCBI Taxonomy" id="768679"/>
    <lineage>
        <taxon>Archaea</taxon>
        <taxon>Thermoproteota</taxon>
        <taxon>Thermoprotei</taxon>
        <taxon>Thermoproteales</taxon>
        <taxon>Thermoproteaceae</taxon>
        <taxon>Thermoproteus</taxon>
    </lineage>
</organism>
<keyword evidence="1" id="KW-0472">Membrane</keyword>
<dbReference type="PATRIC" id="fig|768679.9.peg.1290"/>
<keyword evidence="3" id="KW-1185">Reference proteome</keyword>
<feature type="transmembrane region" description="Helical" evidence="1">
    <location>
        <begin position="142"/>
        <end position="161"/>
    </location>
</feature>
<protein>
    <submittedName>
        <fullName evidence="2">Uncharacterized protein</fullName>
    </submittedName>
</protein>
<dbReference type="EMBL" id="FN869859">
    <property type="protein sequence ID" value="CCC81910.1"/>
    <property type="molecule type" value="Genomic_DNA"/>
</dbReference>
<evidence type="ECO:0000313" key="3">
    <source>
        <dbReference type="Proteomes" id="UP000002654"/>
    </source>
</evidence>
<gene>
    <name evidence="2" type="ordered locus">TTX_1276</name>
</gene>
<name>G4RK15_THETK</name>
<dbReference type="KEGG" id="ttn:TTX_1276"/>
<dbReference type="STRING" id="768679.TTX_1276"/>
<dbReference type="Proteomes" id="UP000002654">
    <property type="component" value="Chromosome"/>
</dbReference>
<dbReference type="PaxDb" id="768679-TTX_1276"/>
<reference evidence="2 3" key="1">
    <citation type="journal article" date="2011" name="PLoS ONE">
        <title>The complete genome sequence of Thermoproteus tenax: a physiologically versatile member of the Crenarchaeota.</title>
        <authorList>
            <person name="Siebers B."/>
            <person name="Zaparty M."/>
            <person name="Raddatz G."/>
            <person name="Tjaden B."/>
            <person name="Albers S.V."/>
            <person name="Bell S.D."/>
            <person name="Blombach F."/>
            <person name="Kletzin A."/>
            <person name="Kyrpides N."/>
            <person name="Lanz C."/>
            <person name="Plagens A."/>
            <person name="Rampp M."/>
            <person name="Rosinus A."/>
            <person name="von Jan M."/>
            <person name="Makarova K.S."/>
            <person name="Klenk H.P."/>
            <person name="Schuster S.C."/>
            <person name="Hensel R."/>
        </authorList>
    </citation>
    <scope>NUCLEOTIDE SEQUENCE [LARGE SCALE GENOMIC DNA]</scope>
    <source>
        <strain evidence="3">ATCC 35583 / DSM 2078 / JCM 9277 / NBRC 100435 / Kra 1</strain>
    </source>
</reference>
<keyword evidence="1" id="KW-0812">Transmembrane</keyword>
<dbReference type="AlphaFoldDB" id="G4RK15"/>
<dbReference type="HOGENOM" id="CLU_1544276_0_0_2"/>
<evidence type="ECO:0000313" key="2">
    <source>
        <dbReference type="EMBL" id="CCC81910.1"/>
    </source>
</evidence>
<proteinExistence type="predicted"/>
<accession>G4RK15</accession>